<accession>A0ABQ3II73</accession>
<dbReference type="Proteomes" id="UP000626370">
    <property type="component" value="Unassembled WGS sequence"/>
</dbReference>
<proteinExistence type="predicted"/>
<evidence type="ECO:0008006" key="3">
    <source>
        <dbReference type="Google" id="ProtNLM"/>
    </source>
</evidence>
<protein>
    <recommendedName>
        <fullName evidence="3">KfrA N-terminal DNA-binding domain-containing protein</fullName>
    </recommendedName>
</protein>
<organism evidence="1 2">
    <name type="scientific">Thalassotalea profundi</name>
    <dbReference type="NCBI Taxonomy" id="2036687"/>
    <lineage>
        <taxon>Bacteria</taxon>
        <taxon>Pseudomonadati</taxon>
        <taxon>Pseudomonadota</taxon>
        <taxon>Gammaproteobacteria</taxon>
        <taxon>Alteromonadales</taxon>
        <taxon>Colwelliaceae</taxon>
        <taxon>Thalassotalea</taxon>
    </lineage>
</organism>
<reference evidence="2" key="1">
    <citation type="journal article" date="2019" name="Int. J. Syst. Evol. Microbiol.">
        <title>The Global Catalogue of Microorganisms (GCM) 10K type strain sequencing project: providing services to taxonomists for standard genome sequencing and annotation.</title>
        <authorList>
            <consortium name="The Broad Institute Genomics Platform"/>
            <consortium name="The Broad Institute Genome Sequencing Center for Infectious Disease"/>
            <person name="Wu L."/>
            <person name="Ma J."/>
        </authorList>
    </citation>
    <scope>NUCLEOTIDE SEQUENCE [LARGE SCALE GENOMIC DNA]</scope>
    <source>
        <strain evidence="2">CGMCC 1.15922</strain>
    </source>
</reference>
<comment type="caution">
    <text evidence="1">The sequence shown here is derived from an EMBL/GenBank/DDBJ whole genome shotgun (WGS) entry which is preliminary data.</text>
</comment>
<sequence>MDFINMTTSEEILIIANRLANSGKKPTVALVKSRLSQSVPLALLINTLKNWQHEPDNTEIPLTAQESPLTMETEENKIELMISQAIEPLRQEINALRTQLENLKSQIDK</sequence>
<keyword evidence="2" id="KW-1185">Reference proteome</keyword>
<evidence type="ECO:0000313" key="1">
    <source>
        <dbReference type="EMBL" id="GHE85248.1"/>
    </source>
</evidence>
<dbReference type="EMBL" id="BNAH01000004">
    <property type="protein sequence ID" value="GHE85248.1"/>
    <property type="molecule type" value="Genomic_DNA"/>
</dbReference>
<gene>
    <name evidence="1" type="ORF">GCM10011501_12790</name>
</gene>
<evidence type="ECO:0000313" key="2">
    <source>
        <dbReference type="Proteomes" id="UP000626370"/>
    </source>
</evidence>
<name>A0ABQ3II73_9GAMM</name>